<name>A0ABT0RWI2_9SPHN</name>
<keyword evidence="8" id="KW-0812">Transmembrane</keyword>
<keyword evidence="6 10" id="KW-0418">Kinase</keyword>
<evidence type="ECO:0000313" key="10">
    <source>
        <dbReference type="EMBL" id="MCL6699387.1"/>
    </source>
</evidence>
<feature type="transmembrane region" description="Helical" evidence="8">
    <location>
        <begin position="231"/>
        <end position="251"/>
    </location>
</feature>
<dbReference type="InterPro" id="IPR011495">
    <property type="entry name" value="Sig_transdc_His_kin_sub2_dim/P"/>
</dbReference>
<evidence type="ECO:0000256" key="2">
    <source>
        <dbReference type="ARBA" id="ARBA00012438"/>
    </source>
</evidence>
<keyword evidence="8" id="KW-0472">Membrane</keyword>
<organism evidence="10 11">
    <name type="scientific">Sphingomonas caseinilyticus</name>
    <dbReference type="NCBI Taxonomy" id="2908205"/>
    <lineage>
        <taxon>Bacteria</taxon>
        <taxon>Pseudomonadati</taxon>
        <taxon>Pseudomonadota</taxon>
        <taxon>Alphaproteobacteria</taxon>
        <taxon>Sphingomonadales</taxon>
        <taxon>Sphingomonadaceae</taxon>
        <taxon>Sphingomonas</taxon>
    </lineage>
</organism>
<dbReference type="Gene3D" id="3.30.450.20">
    <property type="entry name" value="PAS domain"/>
    <property type="match status" value="1"/>
</dbReference>
<accession>A0ABT0RWI2</accession>
<keyword evidence="3" id="KW-0597">Phosphoprotein</keyword>
<evidence type="ECO:0000259" key="9">
    <source>
        <dbReference type="PROSITE" id="PS50885"/>
    </source>
</evidence>
<evidence type="ECO:0000256" key="6">
    <source>
        <dbReference type="ARBA" id="ARBA00022777"/>
    </source>
</evidence>
<evidence type="ECO:0000256" key="1">
    <source>
        <dbReference type="ARBA" id="ARBA00000085"/>
    </source>
</evidence>
<dbReference type="RefSeq" id="WP_249904805.1">
    <property type="nucleotide sequence ID" value="NZ_JAMGBA010000002.1"/>
</dbReference>
<dbReference type="PANTHER" id="PTHR41523">
    <property type="entry name" value="TWO-COMPONENT SYSTEM SENSOR PROTEIN"/>
    <property type="match status" value="1"/>
</dbReference>
<proteinExistence type="predicted"/>
<dbReference type="EC" id="2.7.13.3" evidence="2"/>
<dbReference type="PANTHER" id="PTHR41523:SF8">
    <property type="entry name" value="ETHYLENE RESPONSE SENSOR PROTEIN"/>
    <property type="match status" value="1"/>
</dbReference>
<evidence type="ECO:0000256" key="8">
    <source>
        <dbReference type="SAM" id="Phobius"/>
    </source>
</evidence>
<evidence type="ECO:0000256" key="7">
    <source>
        <dbReference type="ARBA" id="ARBA00022840"/>
    </source>
</evidence>
<evidence type="ECO:0000256" key="3">
    <source>
        <dbReference type="ARBA" id="ARBA00022553"/>
    </source>
</evidence>
<keyword evidence="8" id="KW-1133">Transmembrane helix</keyword>
<protein>
    <recommendedName>
        <fullName evidence="2">histidine kinase</fullName>
        <ecNumber evidence="2">2.7.13.3</ecNumber>
    </recommendedName>
</protein>
<evidence type="ECO:0000313" key="11">
    <source>
        <dbReference type="Proteomes" id="UP001203410"/>
    </source>
</evidence>
<keyword evidence="11" id="KW-1185">Reference proteome</keyword>
<dbReference type="GO" id="GO:0016301">
    <property type="term" value="F:kinase activity"/>
    <property type="evidence" value="ECO:0007669"/>
    <property type="project" value="UniProtKB-KW"/>
</dbReference>
<sequence length="511" mass="55944">MERQHSFLERWPTGVVLMLLLTAALLPLGLVLAWVAQQSVSETRRANISRAETQGVAASQAIESLLARNVLALRIASNAAFASNPSDPCATAARSLAVAPAVGQRFRLRDAQGKTLCTIGSFQAEHEDWLVAPGDVRAWVSPRGLIHYRLGVIGGMATGVLTIAELQKAADEPTGDIYRLSVADGTSEIAVIDRPLAGNLRSFEKIHPISNGQLQVKVVTPLASATQIDRAIIYLPLLMWAVAALLSWLLVRRLILLPLARLKTAVLEYQPGEQGLELGTKFGAATEIRDVSIAFERAVDRIEGAEREALEALEGQRRLVREVHHRVKNNLQVVASLLSIHGRSADRPEAKAAYSAIGRRVDALSVVHRHHYAELEENRGIALRPLLTELTADLRSSAPVEARKMRIDLELDAPNTTQDVAVAVAFLITEIVEYAMLRQPDDIVEISLRRDDELTATLAITSAVLVPDGDTSDVARMQFERIVEGLARQLRSPLDRKLGRYAVTVPIFPDR</sequence>
<dbReference type="PROSITE" id="PS50885">
    <property type="entry name" value="HAMP"/>
    <property type="match status" value="1"/>
</dbReference>
<dbReference type="Pfam" id="PF07568">
    <property type="entry name" value="HisKA_2"/>
    <property type="match status" value="1"/>
</dbReference>
<keyword evidence="5" id="KW-0547">Nucleotide-binding</keyword>
<comment type="caution">
    <text evidence="10">The sequence shown here is derived from an EMBL/GenBank/DDBJ whole genome shotgun (WGS) entry which is preliminary data.</text>
</comment>
<keyword evidence="7" id="KW-0067">ATP-binding</keyword>
<dbReference type="Proteomes" id="UP001203410">
    <property type="component" value="Unassembled WGS sequence"/>
</dbReference>
<gene>
    <name evidence="10" type="ORF">LZ496_11420</name>
</gene>
<keyword evidence="4" id="KW-0808">Transferase</keyword>
<feature type="domain" description="HAMP" evidence="9">
    <location>
        <begin position="253"/>
        <end position="307"/>
    </location>
</feature>
<dbReference type="InterPro" id="IPR003660">
    <property type="entry name" value="HAMP_dom"/>
</dbReference>
<comment type="catalytic activity">
    <reaction evidence="1">
        <text>ATP + protein L-histidine = ADP + protein N-phospho-L-histidine.</text>
        <dbReference type="EC" id="2.7.13.3"/>
    </reaction>
</comment>
<reference evidence="10 11" key="1">
    <citation type="submission" date="2022-05" db="EMBL/GenBank/DDBJ databases">
        <authorList>
            <person name="Jo J.-H."/>
            <person name="Im W.-T."/>
        </authorList>
    </citation>
    <scope>NUCLEOTIDE SEQUENCE [LARGE SCALE GENOMIC DNA]</scope>
    <source>
        <strain evidence="10 11">NSE70-1</strain>
    </source>
</reference>
<dbReference type="EMBL" id="JAMGBA010000002">
    <property type="protein sequence ID" value="MCL6699387.1"/>
    <property type="molecule type" value="Genomic_DNA"/>
</dbReference>
<evidence type="ECO:0000256" key="5">
    <source>
        <dbReference type="ARBA" id="ARBA00022741"/>
    </source>
</evidence>
<evidence type="ECO:0000256" key="4">
    <source>
        <dbReference type="ARBA" id="ARBA00022679"/>
    </source>
</evidence>